<reference evidence="1 2" key="1">
    <citation type="submission" date="2024-10" db="EMBL/GenBank/DDBJ databases">
        <title>Aeromonas and Pseudomonas from the Cagarras Archipelago, Rio de Janeiro, Brazil.</title>
        <authorList>
            <person name="Canellas A.L.B."/>
            <person name="Laport M.S."/>
        </authorList>
    </citation>
    <scope>NUCLEOTIDE SEQUENCE [LARGE SCALE GENOMIC DNA]</scope>
    <source>
        <strain evidence="1 2">CPF-4</strain>
    </source>
</reference>
<proteinExistence type="predicted"/>
<dbReference type="Proteomes" id="UP001609821">
    <property type="component" value="Unassembled WGS sequence"/>
</dbReference>
<dbReference type="RefSeq" id="WP_395246566.1">
    <property type="nucleotide sequence ID" value="NZ_JBINXA010000003.1"/>
</dbReference>
<evidence type="ECO:0000313" key="2">
    <source>
        <dbReference type="Proteomes" id="UP001609821"/>
    </source>
</evidence>
<name>A0ABW7LT98_9PSED</name>
<keyword evidence="2" id="KW-1185">Reference proteome</keyword>
<organism evidence="1 2">
    <name type="scientific">Pseudomonas kulmbachensis</name>
    <dbReference type="NCBI Taxonomy" id="3043408"/>
    <lineage>
        <taxon>Bacteria</taxon>
        <taxon>Pseudomonadati</taxon>
        <taxon>Pseudomonadota</taxon>
        <taxon>Gammaproteobacteria</taxon>
        <taxon>Pseudomonadales</taxon>
        <taxon>Pseudomonadaceae</taxon>
        <taxon>Pseudomonas</taxon>
    </lineage>
</organism>
<evidence type="ECO:0008006" key="3">
    <source>
        <dbReference type="Google" id="ProtNLM"/>
    </source>
</evidence>
<accession>A0ABW7LT98</accession>
<protein>
    <recommendedName>
        <fullName evidence="3">DUF2622 domain-containing protein</fullName>
    </recommendedName>
</protein>
<evidence type="ECO:0000313" key="1">
    <source>
        <dbReference type="EMBL" id="MFH6564930.1"/>
    </source>
</evidence>
<comment type="caution">
    <text evidence="1">The sequence shown here is derived from an EMBL/GenBank/DDBJ whole genome shotgun (WGS) entry which is preliminary data.</text>
</comment>
<gene>
    <name evidence="1" type="ORF">ACHMWK_02895</name>
</gene>
<dbReference type="EMBL" id="JBINXB010000002">
    <property type="protein sequence ID" value="MFH6564930.1"/>
    <property type="molecule type" value="Genomic_DNA"/>
</dbReference>
<sequence length="96" mass="10719">MPQYLVRVELFGASSDDYERLHANMDAMGIEREISFSDNSMRQMPSGTYFGFSSLDVTAVRDRVQAFANPLSPQKAAAIFASQVKEGEWSAFLYPA</sequence>